<dbReference type="eggNOG" id="KOG2005">
    <property type="taxonomic scope" value="Eukaryota"/>
</dbReference>
<dbReference type="GO" id="GO:0043161">
    <property type="term" value="P:proteasome-mediated ubiquitin-dependent protein catabolic process"/>
    <property type="evidence" value="ECO:0007669"/>
    <property type="project" value="TreeGrafter"/>
</dbReference>
<evidence type="ECO:0000313" key="7">
    <source>
        <dbReference type="EnsemblProtists" id="EOD19524"/>
    </source>
</evidence>
<dbReference type="PaxDb" id="2903-EOD19524"/>
<comment type="similarity">
    <text evidence="1">Belongs to the proteasome subunit S2 family.</text>
</comment>
<dbReference type="OMA" id="GTCNGDI"/>
<dbReference type="Gene3D" id="1.25.10.10">
    <property type="entry name" value="Leucine-rich Repeat Variant"/>
    <property type="match status" value="1"/>
</dbReference>
<dbReference type="Pfam" id="PF01851">
    <property type="entry name" value="PC_rep"/>
    <property type="match status" value="1"/>
</dbReference>
<dbReference type="STRING" id="2903.R1EFA9"/>
<feature type="domain" description="RPN1 N-terminal" evidence="5">
    <location>
        <begin position="42"/>
        <end position="369"/>
    </location>
</feature>
<protein>
    <recommendedName>
        <fullName evidence="9">26S proteasome non-ATPase regulatory subunit 2 homolog</fullName>
    </recommendedName>
</protein>
<dbReference type="HOGENOM" id="CLU_008705_1_0_1"/>
<dbReference type="Proteomes" id="UP000013827">
    <property type="component" value="Unassembled WGS sequence"/>
</dbReference>
<dbReference type="PIRSF" id="PIRSF015965">
    <property type="entry name" value="26S_Psome_Rpn1"/>
    <property type="match status" value="1"/>
</dbReference>
<evidence type="ECO:0000256" key="1">
    <source>
        <dbReference type="ARBA" id="ARBA00005460"/>
    </source>
</evidence>
<dbReference type="AlphaFoldDB" id="A0A0D3J7N9"/>
<dbReference type="KEGG" id="ehx:EMIHUDRAFT_464026"/>
<evidence type="ECO:0008006" key="9">
    <source>
        <dbReference type="Google" id="ProtNLM"/>
    </source>
</evidence>
<dbReference type="GO" id="GO:0034515">
    <property type="term" value="C:proteasome storage granule"/>
    <property type="evidence" value="ECO:0007669"/>
    <property type="project" value="TreeGrafter"/>
</dbReference>
<keyword evidence="8" id="KW-1185">Reference proteome</keyword>
<reference evidence="7" key="2">
    <citation type="submission" date="2024-10" db="UniProtKB">
        <authorList>
            <consortium name="EnsemblProtists"/>
        </authorList>
    </citation>
    <scope>IDENTIFICATION</scope>
</reference>
<evidence type="ECO:0000313" key="8">
    <source>
        <dbReference type="Proteomes" id="UP000013827"/>
    </source>
</evidence>
<dbReference type="EnsemblProtists" id="EOD19524">
    <property type="protein sequence ID" value="EOD19524"/>
    <property type="gene ID" value="EMIHUDRAFT_464026"/>
</dbReference>
<evidence type="ECO:0000256" key="3">
    <source>
        <dbReference type="ARBA" id="ARBA00022942"/>
    </source>
</evidence>
<dbReference type="PANTHER" id="PTHR10943:SF1">
    <property type="entry name" value="26S PROTEASOME NON-ATPASE REGULATORY SUBUNIT 2"/>
    <property type="match status" value="1"/>
</dbReference>
<dbReference type="RefSeq" id="XP_005771953.1">
    <property type="nucleotide sequence ID" value="XM_005771896.1"/>
</dbReference>
<dbReference type="InterPro" id="IPR011989">
    <property type="entry name" value="ARM-like"/>
</dbReference>
<feature type="region of interest" description="Disordered" evidence="4">
    <location>
        <begin position="433"/>
        <end position="464"/>
    </location>
</feature>
<dbReference type="InterPro" id="IPR016643">
    <property type="entry name" value="26S_Psome_Rpn1"/>
</dbReference>
<name>A0A0D3J7N9_EMIH1</name>
<dbReference type="InterPro" id="IPR002015">
    <property type="entry name" value="Proteasome/cyclosome_rpt"/>
</dbReference>
<dbReference type="InterPro" id="IPR016024">
    <property type="entry name" value="ARM-type_fold"/>
</dbReference>
<dbReference type="GO" id="GO:0030234">
    <property type="term" value="F:enzyme regulator activity"/>
    <property type="evidence" value="ECO:0007669"/>
    <property type="project" value="InterPro"/>
</dbReference>
<dbReference type="Pfam" id="PF18051">
    <property type="entry name" value="RPN1_C"/>
    <property type="match status" value="1"/>
</dbReference>
<feature type="domain" description="26S proteasome non-ATPase regulatory subunit RPN1 C-terminal" evidence="6">
    <location>
        <begin position="936"/>
        <end position="989"/>
    </location>
</feature>
<accession>A0A0D3J7N9</accession>
<evidence type="ECO:0000256" key="4">
    <source>
        <dbReference type="SAM" id="MobiDB-lite"/>
    </source>
</evidence>
<dbReference type="InterPro" id="IPR041433">
    <property type="entry name" value="RPN1_C"/>
</dbReference>
<evidence type="ECO:0000259" key="5">
    <source>
        <dbReference type="Pfam" id="PF17781"/>
    </source>
</evidence>
<dbReference type="SUPFAM" id="SSF48371">
    <property type="entry name" value="ARM repeat"/>
    <property type="match status" value="1"/>
</dbReference>
<sequence length="992" mass="105084">MAPKEDPKAPAAAADKAADKKKKKKEEEEVSEEDAALIEKMQLLVTRCSDVEKGIRVNALTEMSREIREATSSMTSVPKPLKFLRPHYPTLKQIHTGGGDEEVQKMLADVLSVLAMTYAEARPSRPDDGARESLRYKLIGAGGKVGAWGHEYVRHLAAEVGEEYNARLAAADAAADRARETEAAKEEGGEAAEMETAEAEGAAPLLPAEELLPLVTGEMLDALPPHVDEANQERVVLYLVQASSYVASYVAEVSSYVAEPEDAQAVLQVAIAILRKLRRFPEAMRLALRLRDDDAISEIMTACDDPLVSKQMAYMLARQGVRPEIDGLAEELDRVMDGAHLPEHFHELARDLDVLEPKTPDDIYKSHLEKRPASAAAVDSARANLASTFVNAFVNLGFGADKLMLPEGNKWLYKNKEHGMTSAAASLGALRHLPTSPPHLPTSPAASLGARRLRDSAPWRRARPSPLDWAATSSASRRLLSLPPPAGALLAVGILNCGVRNECDPALALLNDYVEPGAETPQLKMGALLGLGLAYLGTRKAEVLEQLVPVVADLDTPLEVVAMASLSLGLTFAGSCHEDITQTIIAALMEREEASLETESLTRLLCLGVGLLYIGRQGEADLALELAKAVPGEAGAYCAITLETCAYAGTGNVLKVQRLLGLAGEHNNKEEEEEEAAPAPAPAGAAAGAAGAAVGAAGARAAAGGGAASGAAGSSSGGKEKEKEWPKLDVQAVATLGVALVASGEELGAEMTIRNFNHIFQYGDPPVRRAVPLGLAVLSTSKPQNVNGTSVVDTLSKMTHDPDPETATNAILAMGLCAGGTNNSKVAGQLRSLATYYGKEPGMLFAVRIAQGLVHAGKGLVTLSPYHPDRSLPHFPALASLIALCHVSLDFKGLILGKHHFLLYLLVGAMRPRMLVDADLNPLPVTVRVGTAVDVVGLAGRPKTITGFQTHTTPVLLAIGERAELATDEYLPLTSVLEGVVILKKNPEFEGQ</sequence>
<feature type="region of interest" description="Disordered" evidence="4">
    <location>
        <begin position="1"/>
        <end position="34"/>
    </location>
</feature>
<evidence type="ECO:0000256" key="2">
    <source>
        <dbReference type="ARBA" id="ARBA00022737"/>
    </source>
</evidence>
<keyword evidence="3" id="KW-0647">Proteasome</keyword>
<dbReference type="GO" id="GO:0008540">
    <property type="term" value="C:proteasome regulatory particle, base subcomplex"/>
    <property type="evidence" value="ECO:0007669"/>
    <property type="project" value="TreeGrafter"/>
</dbReference>
<dbReference type="Pfam" id="PF17781">
    <property type="entry name" value="RPN1_RPN2_N"/>
    <property type="match status" value="1"/>
</dbReference>
<dbReference type="GO" id="GO:0042176">
    <property type="term" value="P:regulation of protein catabolic process"/>
    <property type="evidence" value="ECO:0007669"/>
    <property type="project" value="InterPro"/>
</dbReference>
<organism evidence="7 8">
    <name type="scientific">Emiliania huxleyi (strain CCMP1516)</name>
    <dbReference type="NCBI Taxonomy" id="280463"/>
    <lineage>
        <taxon>Eukaryota</taxon>
        <taxon>Haptista</taxon>
        <taxon>Haptophyta</taxon>
        <taxon>Prymnesiophyceae</taxon>
        <taxon>Isochrysidales</taxon>
        <taxon>Noelaerhabdaceae</taxon>
        <taxon>Emiliania</taxon>
    </lineage>
</organism>
<evidence type="ECO:0000259" key="6">
    <source>
        <dbReference type="Pfam" id="PF18051"/>
    </source>
</evidence>
<reference evidence="8" key="1">
    <citation type="journal article" date="2013" name="Nature">
        <title>Pan genome of the phytoplankton Emiliania underpins its global distribution.</title>
        <authorList>
            <person name="Read B.A."/>
            <person name="Kegel J."/>
            <person name="Klute M.J."/>
            <person name="Kuo A."/>
            <person name="Lefebvre S.C."/>
            <person name="Maumus F."/>
            <person name="Mayer C."/>
            <person name="Miller J."/>
            <person name="Monier A."/>
            <person name="Salamov A."/>
            <person name="Young J."/>
            <person name="Aguilar M."/>
            <person name="Claverie J.M."/>
            <person name="Frickenhaus S."/>
            <person name="Gonzalez K."/>
            <person name="Herman E.K."/>
            <person name="Lin Y.C."/>
            <person name="Napier J."/>
            <person name="Ogata H."/>
            <person name="Sarno A.F."/>
            <person name="Shmutz J."/>
            <person name="Schroeder D."/>
            <person name="de Vargas C."/>
            <person name="Verret F."/>
            <person name="von Dassow P."/>
            <person name="Valentin K."/>
            <person name="Van de Peer Y."/>
            <person name="Wheeler G."/>
            <person name="Dacks J.B."/>
            <person name="Delwiche C.F."/>
            <person name="Dyhrman S.T."/>
            <person name="Glockner G."/>
            <person name="John U."/>
            <person name="Richards T."/>
            <person name="Worden A.Z."/>
            <person name="Zhang X."/>
            <person name="Grigoriev I.V."/>
            <person name="Allen A.E."/>
            <person name="Bidle K."/>
            <person name="Borodovsky M."/>
            <person name="Bowler C."/>
            <person name="Brownlee C."/>
            <person name="Cock J.M."/>
            <person name="Elias M."/>
            <person name="Gladyshev V.N."/>
            <person name="Groth M."/>
            <person name="Guda C."/>
            <person name="Hadaegh A."/>
            <person name="Iglesias-Rodriguez M.D."/>
            <person name="Jenkins J."/>
            <person name="Jones B.M."/>
            <person name="Lawson T."/>
            <person name="Leese F."/>
            <person name="Lindquist E."/>
            <person name="Lobanov A."/>
            <person name="Lomsadze A."/>
            <person name="Malik S.B."/>
            <person name="Marsh M.E."/>
            <person name="Mackinder L."/>
            <person name="Mock T."/>
            <person name="Mueller-Roeber B."/>
            <person name="Pagarete A."/>
            <person name="Parker M."/>
            <person name="Probert I."/>
            <person name="Quesneville H."/>
            <person name="Raines C."/>
            <person name="Rensing S.A."/>
            <person name="Riano-Pachon D.M."/>
            <person name="Richier S."/>
            <person name="Rokitta S."/>
            <person name="Shiraiwa Y."/>
            <person name="Soanes D.M."/>
            <person name="van der Giezen M."/>
            <person name="Wahlund T.M."/>
            <person name="Williams B."/>
            <person name="Wilson W."/>
            <person name="Wolfe G."/>
            <person name="Wurch L.L."/>
        </authorList>
    </citation>
    <scope>NUCLEOTIDE SEQUENCE</scope>
</reference>
<dbReference type="GO" id="GO:0005634">
    <property type="term" value="C:nucleus"/>
    <property type="evidence" value="ECO:0007669"/>
    <property type="project" value="TreeGrafter"/>
</dbReference>
<proteinExistence type="inferred from homology"/>
<dbReference type="InterPro" id="IPR040892">
    <property type="entry name" value="RPN1_N"/>
</dbReference>
<dbReference type="GeneID" id="17265025"/>
<keyword evidence="2" id="KW-0677">Repeat</keyword>
<dbReference type="PANTHER" id="PTHR10943">
    <property type="entry name" value="26S PROTEASOME NON-ATPASE REGULATORY SUBUNIT"/>
    <property type="match status" value="1"/>
</dbReference>